<dbReference type="InterPro" id="IPR045340">
    <property type="entry name" value="DUF6533"/>
</dbReference>
<evidence type="ECO:0000259" key="2">
    <source>
        <dbReference type="Pfam" id="PF20151"/>
    </source>
</evidence>
<keyword evidence="1" id="KW-0812">Transmembrane</keyword>
<evidence type="ECO:0000313" key="4">
    <source>
        <dbReference type="Proteomes" id="UP000218334"/>
    </source>
</evidence>
<feature type="domain" description="DUF6533" evidence="2">
    <location>
        <begin position="18"/>
        <end position="79"/>
    </location>
</feature>
<keyword evidence="1" id="KW-0472">Membrane</keyword>
<feature type="transmembrane region" description="Helical" evidence="1">
    <location>
        <begin position="155"/>
        <end position="175"/>
    </location>
</feature>
<sequence>MDISQAQRLLRSIENTRYAVFAAATIMLYDHVLSFHREARPSLPVFPLITKLKQVELIWRRRTSFINNIFLWHRYFGLFCILFELSVVVDSHVTASLYVRSSTPIETIQAKYNLQRIGSFWLRWEIVSISVSILTSELVLMSWIYVIYDRNTQVVAMLLCLYAAEVVTTFTILGVSLDHAHTTNHIISPELYSPAFCSLTEIPPLYNFYWVPNLAYNGVVFILFILKSYQVLGCSTQPKQKQVLYDVYRNSAMNYVTMFSAYLLCCILWISADFALARIPVMFALCFSIMNATRLLLNVRHVYFTHTSSRINIRRDSDDSVLAEFDGTEERWMYELRELRWNGPSGTHV</sequence>
<dbReference type="AlphaFoldDB" id="A0A2H3BVS4"/>
<protein>
    <recommendedName>
        <fullName evidence="2">DUF6533 domain-containing protein</fullName>
    </recommendedName>
</protein>
<feature type="transmembrane region" description="Helical" evidence="1">
    <location>
        <begin position="69"/>
        <end position="89"/>
    </location>
</feature>
<dbReference type="STRING" id="1076256.A0A2H3BVS4"/>
<evidence type="ECO:0000256" key="1">
    <source>
        <dbReference type="SAM" id="Phobius"/>
    </source>
</evidence>
<feature type="transmembrane region" description="Helical" evidence="1">
    <location>
        <begin position="277"/>
        <end position="297"/>
    </location>
</feature>
<evidence type="ECO:0000313" key="3">
    <source>
        <dbReference type="EMBL" id="PBK73710.1"/>
    </source>
</evidence>
<dbReference type="Pfam" id="PF20151">
    <property type="entry name" value="DUF6533"/>
    <property type="match status" value="1"/>
</dbReference>
<keyword evidence="4" id="KW-1185">Reference proteome</keyword>
<name>A0A2H3BVS4_9AGAR</name>
<feature type="transmembrane region" description="Helical" evidence="1">
    <location>
        <begin position="126"/>
        <end position="148"/>
    </location>
</feature>
<gene>
    <name evidence="3" type="ORF">ARMSODRAFT_647175</name>
</gene>
<proteinExistence type="predicted"/>
<keyword evidence="1" id="KW-1133">Transmembrane helix</keyword>
<organism evidence="3 4">
    <name type="scientific">Armillaria solidipes</name>
    <dbReference type="NCBI Taxonomy" id="1076256"/>
    <lineage>
        <taxon>Eukaryota</taxon>
        <taxon>Fungi</taxon>
        <taxon>Dikarya</taxon>
        <taxon>Basidiomycota</taxon>
        <taxon>Agaricomycotina</taxon>
        <taxon>Agaricomycetes</taxon>
        <taxon>Agaricomycetidae</taxon>
        <taxon>Agaricales</taxon>
        <taxon>Marasmiineae</taxon>
        <taxon>Physalacriaceae</taxon>
        <taxon>Armillaria</taxon>
    </lineage>
</organism>
<feature type="transmembrane region" description="Helical" evidence="1">
    <location>
        <begin position="252"/>
        <end position="271"/>
    </location>
</feature>
<dbReference type="EMBL" id="KZ293420">
    <property type="protein sequence ID" value="PBK73710.1"/>
    <property type="molecule type" value="Genomic_DNA"/>
</dbReference>
<dbReference type="Proteomes" id="UP000218334">
    <property type="component" value="Unassembled WGS sequence"/>
</dbReference>
<reference evidence="4" key="1">
    <citation type="journal article" date="2017" name="Nat. Ecol. Evol.">
        <title>Genome expansion and lineage-specific genetic innovations in the forest pathogenic fungi Armillaria.</title>
        <authorList>
            <person name="Sipos G."/>
            <person name="Prasanna A.N."/>
            <person name="Walter M.C."/>
            <person name="O'Connor E."/>
            <person name="Balint B."/>
            <person name="Krizsan K."/>
            <person name="Kiss B."/>
            <person name="Hess J."/>
            <person name="Varga T."/>
            <person name="Slot J."/>
            <person name="Riley R."/>
            <person name="Boka B."/>
            <person name="Rigling D."/>
            <person name="Barry K."/>
            <person name="Lee J."/>
            <person name="Mihaltcheva S."/>
            <person name="LaButti K."/>
            <person name="Lipzen A."/>
            <person name="Waldron R."/>
            <person name="Moloney N.M."/>
            <person name="Sperisen C."/>
            <person name="Kredics L."/>
            <person name="Vagvoelgyi C."/>
            <person name="Patrignani A."/>
            <person name="Fitzpatrick D."/>
            <person name="Nagy I."/>
            <person name="Doyle S."/>
            <person name="Anderson J.B."/>
            <person name="Grigoriev I.V."/>
            <person name="Gueldener U."/>
            <person name="Muensterkoetter M."/>
            <person name="Nagy L.G."/>
        </authorList>
    </citation>
    <scope>NUCLEOTIDE SEQUENCE [LARGE SCALE GENOMIC DNA]</scope>
    <source>
        <strain evidence="4">28-4</strain>
    </source>
</reference>
<feature type="transmembrane region" description="Helical" evidence="1">
    <location>
        <begin position="214"/>
        <end position="232"/>
    </location>
</feature>
<accession>A0A2H3BVS4</accession>